<feature type="region of interest" description="Disordered" evidence="1">
    <location>
        <begin position="1"/>
        <end position="22"/>
    </location>
</feature>
<evidence type="ECO:0000256" key="1">
    <source>
        <dbReference type="SAM" id="MobiDB-lite"/>
    </source>
</evidence>
<feature type="compositionally biased region" description="Basic and acidic residues" evidence="1">
    <location>
        <begin position="1"/>
        <end position="13"/>
    </location>
</feature>
<evidence type="ECO:0000313" key="3">
    <source>
        <dbReference type="Proteomes" id="UP000008694"/>
    </source>
</evidence>
<name>D7LD47_ARALL</name>
<gene>
    <name evidence="2" type="ORF">ARALYDRAFT_903192</name>
</gene>
<organism evidence="3">
    <name type="scientific">Arabidopsis lyrata subsp. lyrata</name>
    <name type="common">Lyre-leaved rock-cress</name>
    <dbReference type="NCBI Taxonomy" id="81972"/>
    <lineage>
        <taxon>Eukaryota</taxon>
        <taxon>Viridiplantae</taxon>
        <taxon>Streptophyta</taxon>
        <taxon>Embryophyta</taxon>
        <taxon>Tracheophyta</taxon>
        <taxon>Spermatophyta</taxon>
        <taxon>Magnoliopsida</taxon>
        <taxon>eudicotyledons</taxon>
        <taxon>Gunneridae</taxon>
        <taxon>Pentapetalae</taxon>
        <taxon>rosids</taxon>
        <taxon>malvids</taxon>
        <taxon>Brassicales</taxon>
        <taxon>Brassicaceae</taxon>
        <taxon>Camelineae</taxon>
        <taxon>Arabidopsis</taxon>
    </lineage>
</organism>
<protein>
    <submittedName>
        <fullName evidence="2">Predicted protein</fullName>
    </submittedName>
</protein>
<proteinExistence type="predicted"/>
<dbReference type="Gramene" id="scaffold_402693.1">
    <property type="protein sequence ID" value="scaffold_402693.1"/>
    <property type="gene ID" value="scaffold_402693.1"/>
</dbReference>
<keyword evidence="3" id="KW-1185">Reference proteome</keyword>
<reference evidence="3" key="1">
    <citation type="journal article" date="2011" name="Nat. Genet.">
        <title>The Arabidopsis lyrata genome sequence and the basis of rapid genome size change.</title>
        <authorList>
            <person name="Hu T.T."/>
            <person name="Pattyn P."/>
            <person name="Bakker E.G."/>
            <person name="Cao J."/>
            <person name="Cheng J.-F."/>
            <person name="Clark R.M."/>
            <person name="Fahlgren N."/>
            <person name="Fawcett J.A."/>
            <person name="Grimwood J."/>
            <person name="Gundlach H."/>
            <person name="Haberer G."/>
            <person name="Hollister J.D."/>
            <person name="Ossowski S."/>
            <person name="Ottilar R.P."/>
            <person name="Salamov A.A."/>
            <person name="Schneeberger K."/>
            <person name="Spannagl M."/>
            <person name="Wang X."/>
            <person name="Yang L."/>
            <person name="Nasrallah M.E."/>
            <person name="Bergelson J."/>
            <person name="Carrington J.C."/>
            <person name="Gaut B.S."/>
            <person name="Schmutz J."/>
            <person name="Mayer K.F.X."/>
            <person name="Van de Peer Y."/>
            <person name="Grigoriev I.V."/>
            <person name="Nordborg M."/>
            <person name="Weigel D."/>
            <person name="Guo Y.-L."/>
        </authorList>
    </citation>
    <scope>NUCLEOTIDE SEQUENCE [LARGE SCALE GENOMIC DNA]</scope>
    <source>
        <strain evidence="3">cv. MN47</strain>
    </source>
</reference>
<evidence type="ECO:0000313" key="2">
    <source>
        <dbReference type="EMBL" id="EFH56056.1"/>
    </source>
</evidence>
<dbReference type="EMBL" id="GL348716">
    <property type="protein sequence ID" value="EFH56056.1"/>
    <property type="molecule type" value="Genomic_DNA"/>
</dbReference>
<dbReference type="Proteomes" id="UP000008694">
    <property type="component" value="Unassembled WGS sequence"/>
</dbReference>
<sequence>MGDGEARTREFCKSKQRQHSHQPIYPSINSCAIFNVLRFSAATGSHRSLCFPYSLV</sequence>
<dbReference type="HOGENOM" id="CLU_3016953_0_0_1"/>
<accession>D7LD47</accession>
<dbReference type="AlphaFoldDB" id="D7LD47"/>